<feature type="compositionally biased region" description="Low complexity" evidence="1">
    <location>
        <begin position="378"/>
        <end position="393"/>
    </location>
</feature>
<dbReference type="OrthoDB" id="2372567at2759"/>
<feature type="compositionally biased region" description="Polar residues" evidence="1">
    <location>
        <begin position="17"/>
        <end position="26"/>
    </location>
</feature>
<name>A0A8H7EPY6_9FUNG</name>
<keyword evidence="3" id="KW-1185">Reference proteome</keyword>
<comment type="caution">
    <text evidence="2">The sequence shown here is derived from an EMBL/GenBank/DDBJ whole genome shotgun (WGS) entry which is preliminary data.</text>
</comment>
<dbReference type="Proteomes" id="UP000605846">
    <property type="component" value="Unassembled WGS sequence"/>
</dbReference>
<feature type="region of interest" description="Disordered" evidence="1">
    <location>
        <begin position="366"/>
        <end position="396"/>
    </location>
</feature>
<dbReference type="EMBL" id="JABAYA010000069">
    <property type="protein sequence ID" value="KAF7726940.1"/>
    <property type="molecule type" value="Genomic_DNA"/>
</dbReference>
<dbReference type="AlphaFoldDB" id="A0A8H7EPY6"/>
<protein>
    <submittedName>
        <fullName evidence="2">Uncharacterized protein</fullName>
    </submittedName>
</protein>
<evidence type="ECO:0000256" key="1">
    <source>
        <dbReference type="SAM" id="MobiDB-lite"/>
    </source>
</evidence>
<feature type="region of interest" description="Disordered" evidence="1">
    <location>
        <begin position="440"/>
        <end position="473"/>
    </location>
</feature>
<proteinExistence type="predicted"/>
<feature type="region of interest" description="Disordered" evidence="1">
    <location>
        <begin position="180"/>
        <end position="208"/>
    </location>
</feature>
<accession>A0A8H7EPY6</accession>
<feature type="compositionally biased region" description="Polar residues" evidence="1">
    <location>
        <begin position="366"/>
        <end position="377"/>
    </location>
</feature>
<feature type="region of interest" description="Disordered" evidence="1">
    <location>
        <begin position="1"/>
        <end position="28"/>
    </location>
</feature>
<feature type="region of interest" description="Disordered" evidence="1">
    <location>
        <begin position="229"/>
        <end position="267"/>
    </location>
</feature>
<evidence type="ECO:0000313" key="2">
    <source>
        <dbReference type="EMBL" id="KAF7726940.1"/>
    </source>
</evidence>
<feature type="compositionally biased region" description="Basic residues" evidence="1">
    <location>
        <begin position="1"/>
        <end position="10"/>
    </location>
</feature>
<sequence>MGERLSHRHSFPPVVQTLPTSASSTPPAVDPVIIHTTSSSFSEIEQVGPSCSYRTIHSADPCGAVPPELLLIPSRIEPFISPLTETNLKYHTGTLPSDREARSHYVRSYVESQRHVLELEVELQSRRRAEIQSYVPLDTRHIDEEVIQDDNPTLPVFPTPSPTLDQAEVAAIPQEPNHASLGEQQEVPSPAESPTANPPVIDSLTPKHNKSKRKWLLGILTRWVRNAHSKQANRHEEENAQSMTATAAPDPEQQAEQTSPEPRNMAPEYNITDTQRVVRHTSWSAGTTFEQYRLEKSALIQQGLLGLSNVNIARALGSEHSNLTSMLFLQPPPPDASVVPDDRSSLPTIPKRDSGISFVAGATSTTKSARRTISNDNSSISSLHRRGSSVSSLRHQRGSLRFSPRLSVLKEDEDDFIAFRYPKMVRMQTLRDAAIRALSSPENSYGENEESFKSRSKRYSDPGLGLPVPPFPIGKPLPTIKDWLPSETDISLR</sequence>
<organism evidence="2 3">
    <name type="scientific">Apophysomyces ossiformis</name>
    <dbReference type="NCBI Taxonomy" id="679940"/>
    <lineage>
        <taxon>Eukaryota</taxon>
        <taxon>Fungi</taxon>
        <taxon>Fungi incertae sedis</taxon>
        <taxon>Mucoromycota</taxon>
        <taxon>Mucoromycotina</taxon>
        <taxon>Mucoromycetes</taxon>
        <taxon>Mucorales</taxon>
        <taxon>Mucorineae</taxon>
        <taxon>Mucoraceae</taxon>
        <taxon>Apophysomyces</taxon>
    </lineage>
</organism>
<reference evidence="2" key="1">
    <citation type="submission" date="2020-01" db="EMBL/GenBank/DDBJ databases">
        <title>Genome Sequencing of Three Apophysomyces-Like Fungal Strains Confirms a Novel Fungal Genus in the Mucoromycota with divergent Burkholderia-like Endosymbiotic Bacteria.</title>
        <authorList>
            <person name="Stajich J.E."/>
            <person name="Macias A.M."/>
            <person name="Carter-House D."/>
            <person name="Lovett B."/>
            <person name="Kasson L.R."/>
            <person name="Berry K."/>
            <person name="Grigoriev I."/>
            <person name="Chang Y."/>
            <person name="Spatafora J."/>
            <person name="Kasson M.T."/>
        </authorList>
    </citation>
    <scope>NUCLEOTIDE SEQUENCE</scope>
    <source>
        <strain evidence="2">NRRL A-21654</strain>
    </source>
</reference>
<gene>
    <name evidence="2" type="ORF">EC973_008236</name>
</gene>
<evidence type="ECO:0000313" key="3">
    <source>
        <dbReference type="Proteomes" id="UP000605846"/>
    </source>
</evidence>
<feature type="compositionally biased region" description="Polar residues" evidence="1">
    <location>
        <begin position="182"/>
        <end position="195"/>
    </location>
</feature>